<evidence type="ECO:0000313" key="7">
    <source>
        <dbReference type="EMBL" id="RHY95132.1"/>
    </source>
</evidence>
<dbReference type="CDD" id="cd18316">
    <property type="entry name" value="BTB_POZ_KCTD-like"/>
    <property type="match status" value="1"/>
</dbReference>
<dbReference type="EMBL" id="QUSZ01001897">
    <property type="protein sequence ID" value="RHY24295.1"/>
    <property type="molecule type" value="Genomic_DNA"/>
</dbReference>
<dbReference type="Gene3D" id="3.30.710.10">
    <property type="entry name" value="Potassium Channel Kv1.1, Chain A"/>
    <property type="match status" value="1"/>
</dbReference>
<gene>
    <name evidence="3" type="ORF">DYB25_010390</name>
    <name evidence="5" type="ORF">DYB30_007774</name>
    <name evidence="7" type="ORF">DYB35_011771</name>
    <name evidence="4" type="ORF">DYB36_007682</name>
    <name evidence="8" type="ORF">DYB37_000070</name>
    <name evidence="6" type="ORF">DYB38_006881</name>
    <name evidence="2" type="ORF">H257_14516</name>
</gene>
<evidence type="ECO:0000313" key="3">
    <source>
        <dbReference type="EMBL" id="RHY08668.1"/>
    </source>
</evidence>
<dbReference type="Proteomes" id="UP000265427">
    <property type="component" value="Unassembled WGS sequence"/>
</dbReference>
<dbReference type="InterPro" id="IPR013320">
    <property type="entry name" value="ConA-like_dom_sf"/>
</dbReference>
<evidence type="ECO:0000313" key="6">
    <source>
        <dbReference type="EMBL" id="RHY58389.1"/>
    </source>
</evidence>
<dbReference type="Proteomes" id="UP000266643">
    <property type="component" value="Unassembled WGS sequence"/>
</dbReference>
<accession>W4FST9</accession>
<dbReference type="GeneID" id="20816512"/>
<evidence type="ECO:0000313" key="11">
    <source>
        <dbReference type="Proteomes" id="UP000266239"/>
    </source>
</evidence>
<dbReference type="OrthoDB" id="2414723at2759"/>
<evidence type="ECO:0000313" key="8">
    <source>
        <dbReference type="EMBL" id="RHZ34501.1"/>
    </source>
</evidence>
<reference evidence="2" key="1">
    <citation type="submission" date="2013-12" db="EMBL/GenBank/DDBJ databases">
        <title>The Genome Sequence of Aphanomyces astaci APO3.</title>
        <authorList>
            <consortium name="The Broad Institute Genomics Platform"/>
            <person name="Russ C."/>
            <person name="Tyler B."/>
            <person name="van West P."/>
            <person name="Dieguez-Uribeondo J."/>
            <person name="Young S.K."/>
            <person name="Zeng Q."/>
            <person name="Gargeya S."/>
            <person name="Fitzgerald M."/>
            <person name="Abouelleil A."/>
            <person name="Alvarado L."/>
            <person name="Chapman S.B."/>
            <person name="Gainer-Dewar J."/>
            <person name="Goldberg J."/>
            <person name="Griggs A."/>
            <person name="Gujja S."/>
            <person name="Hansen M."/>
            <person name="Howarth C."/>
            <person name="Imamovic A."/>
            <person name="Ireland A."/>
            <person name="Larimer J."/>
            <person name="McCowan C."/>
            <person name="Murphy C."/>
            <person name="Pearson M."/>
            <person name="Poon T.W."/>
            <person name="Priest M."/>
            <person name="Roberts A."/>
            <person name="Saif S."/>
            <person name="Shea T."/>
            <person name="Sykes S."/>
            <person name="Wortman J."/>
            <person name="Nusbaum C."/>
            <person name="Birren B."/>
        </authorList>
    </citation>
    <scope>NUCLEOTIDE SEQUENCE [LARGE SCALE GENOMIC DNA]</scope>
    <source>
        <strain evidence="2">APO3</strain>
    </source>
</reference>
<evidence type="ECO:0000313" key="13">
    <source>
        <dbReference type="Proteomes" id="UP000285430"/>
    </source>
</evidence>
<dbReference type="Proteomes" id="UP000265716">
    <property type="component" value="Unassembled WGS sequence"/>
</dbReference>
<dbReference type="EMBL" id="QUTA01007023">
    <property type="protein sequence ID" value="RHY08668.1"/>
    <property type="molecule type" value="Genomic_DNA"/>
</dbReference>
<name>W4FST9_APHAT</name>
<proteinExistence type="predicted"/>
<dbReference type="SUPFAM" id="SSF54695">
    <property type="entry name" value="POZ domain"/>
    <property type="match status" value="1"/>
</dbReference>
<dbReference type="EMBL" id="QUTG01002690">
    <property type="protein sequence ID" value="RHY95132.1"/>
    <property type="molecule type" value="Genomic_DNA"/>
</dbReference>
<dbReference type="InterPro" id="IPR011333">
    <property type="entry name" value="SKP1/BTB/POZ_sf"/>
</dbReference>
<dbReference type="Pfam" id="PF02214">
    <property type="entry name" value="BTB_2"/>
    <property type="match status" value="1"/>
</dbReference>
<dbReference type="InterPro" id="IPR003131">
    <property type="entry name" value="T1-type_BTB"/>
</dbReference>
<evidence type="ECO:0000313" key="14">
    <source>
        <dbReference type="Proteomes" id="UP000285712"/>
    </source>
</evidence>
<dbReference type="Proteomes" id="UP000266239">
    <property type="component" value="Unassembled WGS sequence"/>
</dbReference>
<dbReference type="SUPFAM" id="SSF49899">
    <property type="entry name" value="Concanavalin A-like lectins/glucanases"/>
    <property type="match status" value="1"/>
</dbReference>
<dbReference type="GO" id="GO:0051260">
    <property type="term" value="P:protein homooligomerization"/>
    <property type="evidence" value="ECO:0007669"/>
    <property type="project" value="InterPro"/>
</dbReference>
<protein>
    <recommendedName>
        <fullName evidence="1">Potassium channel tetramerisation-type BTB domain-containing protein</fullName>
    </recommendedName>
</protein>
<dbReference type="EMBL" id="QUTD01007142">
    <property type="protein sequence ID" value="RHY51617.1"/>
    <property type="molecule type" value="Genomic_DNA"/>
</dbReference>
<dbReference type="EMBL" id="QUTC01005390">
    <property type="protein sequence ID" value="RHY58389.1"/>
    <property type="molecule type" value="Genomic_DNA"/>
</dbReference>
<evidence type="ECO:0000313" key="2">
    <source>
        <dbReference type="EMBL" id="ETV69919.1"/>
    </source>
</evidence>
<dbReference type="PANTHER" id="PTHR14499">
    <property type="entry name" value="POTASSIUM CHANNEL TETRAMERIZATION DOMAIN-CONTAINING"/>
    <property type="match status" value="1"/>
</dbReference>
<dbReference type="EMBL" id="QUTH01000248">
    <property type="protein sequence ID" value="RHZ34501.1"/>
    <property type="molecule type" value="Genomic_DNA"/>
</dbReference>
<dbReference type="RefSeq" id="XP_009840657.1">
    <property type="nucleotide sequence ID" value="XM_009842355.1"/>
</dbReference>
<dbReference type="AlphaFoldDB" id="W4FST9"/>
<dbReference type="Proteomes" id="UP000285430">
    <property type="component" value="Unassembled WGS sequence"/>
</dbReference>
<dbReference type="EMBL" id="KI913171">
    <property type="protein sequence ID" value="ETV69919.1"/>
    <property type="molecule type" value="Genomic_DNA"/>
</dbReference>
<dbReference type="VEuPathDB" id="FungiDB:H257_14516"/>
<evidence type="ECO:0000313" key="5">
    <source>
        <dbReference type="EMBL" id="RHY51617.1"/>
    </source>
</evidence>
<evidence type="ECO:0000313" key="9">
    <source>
        <dbReference type="Proteomes" id="UP000265427"/>
    </source>
</evidence>
<evidence type="ECO:0000313" key="10">
    <source>
        <dbReference type="Proteomes" id="UP000265716"/>
    </source>
</evidence>
<dbReference type="STRING" id="112090.W4FST9"/>
<evidence type="ECO:0000313" key="4">
    <source>
        <dbReference type="EMBL" id="RHY24295.1"/>
    </source>
</evidence>
<dbReference type="Proteomes" id="UP000285712">
    <property type="component" value="Unassembled WGS sequence"/>
</dbReference>
<organism evidence="2">
    <name type="scientific">Aphanomyces astaci</name>
    <name type="common">Crayfish plague agent</name>
    <dbReference type="NCBI Taxonomy" id="112090"/>
    <lineage>
        <taxon>Eukaryota</taxon>
        <taxon>Sar</taxon>
        <taxon>Stramenopiles</taxon>
        <taxon>Oomycota</taxon>
        <taxon>Saprolegniomycetes</taxon>
        <taxon>Saprolegniales</taxon>
        <taxon>Verrucalvaceae</taxon>
        <taxon>Aphanomyces</taxon>
    </lineage>
</organism>
<reference evidence="9 10" key="2">
    <citation type="submission" date="2018-08" db="EMBL/GenBank/DDBJ databases">
        <title>Aphanomyces genome sequencing and annotation.</title>
        <authorList>
            <person name="Minardi D."/>
            <person name="Oidtmann B."/>
            <person name="Van Der Giezen M."/>
            <person name="Studholme D.J."/>
        </authorList>
    </citation>
    <scope>NUCLEOTIDE SEQUENCE [LARGE SCALE GENOMIC DNA]</scope>
    <source>
        <strain evidence="5 12">D2</strain>
        <strain evidence="8 13">Da</strain>
        <strain evidence="4 9">Kv</strain>
        <strain evidence="6 10">SA</strain>
        <strain evidence="7 14">Sv</strain>
        <strain evidence="3 11">Yx</strain>
    </source>
</reference>
<dbReference type="InterPro" id="IPR043136">
    <property type="entry name" value="B30.2/SPRY_sf"/>
</dbReference>
<evidence type="ECO:0000313" key="12">
    <source>
        <dbReference type="Proteomes" id="UP000266643"/>
    </source>
</evidence>
<feature type="domain" description="Potassium channel tetramerisation-type BTB" evidence="1">
    <location>
        <begin position="107"/>
        <end position="193"/>
    </location>
</feature>
<evidence type="ECO:0000259" key="1">
    <source>
        <dbReference type="Pfam" id="PF02214"/>
    </source>
</evidence>
<sequence>MHGTSNGALGSFAAALKDIHDAQAHEQRYMRDQHARYLEQVREAQQVELKSLADKHASQLAAFFEDVQRSTAQIDVEAGALMEKKRQWEMVEQRVHEAVEKLSHSVIKLNVGGRIFAIPKETLLKFEGSYFHAMLSQNNWKPDLDNDAYFIDADPTLFEYVMAYLREGDLSCEGLPPLKKQRLMKTLDYLNLEVLEWDASASVGITDGTILISEDKRTVSFALSIADESGFIQANRPVDRVSIQLVSRGNTLNDMPLTYIGLEAFQRDGDVDSVVSYNICSGEVSRGHLCEDIPRGQTFVDGDILTIVYNRQDKTIHFAKNGLDMGICLEDVPEKKYYPYVDTNCDGICLSLAS</sequence>
<dbReference type="Gene3D" id="2.60.120.920">
    <property type="match status" value="1"/>
</dbReference>
<dbReference type="PANTHER" id="PTHR14499:SF136">
    <property type="entry name" value="GH08630P"/>
    <property type="match status" value="1"/>
</dbReference>